<reference evidence="6" key="1">
    <citation type="submission" date="2017-02" db="EMBL/GenBank/DDBJ databases">
        <authorList>
            <person name="Varghese N."/>
            <person name="Submissions S."/>
        </authorList>
    </citation>
    <scope>NUCLEOTIDE SEQUENCE [LARGE SCALE GENOMIC DNA]</scope>
    <source>
        <strain evidence="6">UM2</strain>
    </source>
</reference>
<dbReference type="PROSITE" id="PS50991">
    <property type="entry name" value="PYR_CT"/>
    <property type="match status" value="1"/>
</dbReference>
<dbReference type="Proteomes" id="UP000189818">
    <property type="component" value="Unassembled WGS sequence"/>
</dbReference>
<dbReference type="GO" id="GO:0004419">
    <property type="term" value="F:hydroxymethylglutaryl-CoA lyase activity"/>
    <property type="evidence" value="ECO:0007669"/>
    <property type="project" value="TreeGrafter"/>
</dbReference>
<organism evidence="5 6">
    <name type="scientific">Rhizorhabdus histidinilytica</name>
    <dbReference type="NCBI Taxonomy" id="439228"/>
    <lineage>
        <taxon>Bacteria</taxon>
        <taxon>Pseudomonadati</taxon>
        <taxon>Pseudomonadota</taxon>
        <taxon>Alphaproteobacteria</taxon>
        <taxon>Sphingomonadales</taxon>
        <taxon>Sphingomonadaceae</taxon>
        <taxon>Rhizorhabdus</taxon>
    </lineage>
</organism>
<dbReference type="EMBL" id="FUYM01000020">
    <property type="protein sequence ID" value="SKC12109.1"/>
    <property type="molecule type" value="Genomic_DNA"/>
</dbReference>
<evidence type="ECO:0000313" key="6">
    <source>
        <dbReference type="Proteomes" id="UP000189818"/>
    </source>
</evidence>
<comment type="similarity">
    <text evidence="1">Belongs to the HMG-CoA lyase family.</text>
</comment>
<keyword evidence="2" id="KW-0479">Metal-binding</keyword>
<dbReference type="CDD" id="cd07938">
    <property type="entry name" value="DRE_TIM_HMGL"/>
    <property type="match status" value="1"/>
</dbReference>
<dbReference type="InterPro" id="IPR043594">
    <property type="entry name" value="HMGL"/>
</dbReference>
<protein>
    <submittedName>
        <fullName evidence="5">Hydroxymethylglutaryl-CoA lyase</fullName>
    </submittedName>
</protein>
<name>A0A1T5GUQ9_9SPHN</name>
<dbReference type="InterPro" id="IPR013785">
    <property type="entry name" value="Aldolase_TIM"/>
</dbReference>
<dbReference type="STRING" id="439228.SAMN06295920_12024"/>
<keyword evidence="6" id="KW-1185">Reference proteome</keyword>
<sequence length="307" mass="32225">MSERRRASIVEVGPRDGFQPIGPDIPTATKIAFVERLYAAGLRRMEVTAFVSDIAVPQLADAGTVLAAAQALPGMDAQVLVPNLKHAERALAAGARHLAFVLSVSEKHNFNNVRRTPMESVAEYGRIISSLPTGTKIRLNLATAFDCPFDGPVDSAATFALLDALVDIKPDAEICPCDTTGRVTPDRVFALLQTAQQRYPQTGAWAYHGHDTYGLGLANVMAAWQAGVATIDASFAGLGGCPFAPGATGNVSTEDVVWMFEAMGISTGVDVDALIPIARDGAALPGALSGGRVRDAITAAEQRAGHC</sequence>
<feature type="domain" description="Pyruvate carboxyltransferase" evidence="4">
    <location>
        <begin position="7"/>
        <end position="275"/>
    </location>
</feature>
<dbReference type="OrthoDB" id="9784013at2"/>
<dbReference type="Gene3D" id="3.20.20.70">
    <property type="entry name" value="Aldolase class I"/>
    <property type="match status" value="1"/>
</dbReference>
<dbReference type="PANTHER" id="PTHR42738:SF7">
    <property type="entry name" value="HYDROXYMETHYLGLUTARYL-COA LYASE"/>
    <property type="match status" value="1"/>
</dbReference>
<evidence type="ECO:0000256" key="1">
    <source>
        <dbReference type="ARBA" id="ARBA00009405"/>
    </source>
</evidence>
<dbReference type="AlphaFoldDB" id="A0A1T5GUQ9"/>
<evidence type="ECO:0000256" key="2">
    <source>
        <dbReference type="ARBA" id="ARBA00022723"/>
    </source>
</evidence>
<dbReference type="InterPro" id="IPR000891">
    <property type="entry name" value="PYR_CT"/>
</dbReference>
<evidence type="ECO:0000313" key="5">
    <source>
        <dbReference type="EMBL" id="SKC12109.1"/>
    </source>
</evidence>
<dbReference type="GO" id="GO:0046872">
    <property type="term" value="F:metal ion binding"/>
    <property type="evidence" value="ECO:0007669"/>
    <property type="project" value="UniProtKB-KW"/>
</dbReference>
<dbReference type="RefSeq" id="WP_079650948.1">
    <property type="nucleotide sequence ID" value="NZ_FUYM01000020.1"/>
</dbReference>
<accession>A0A1T5GUQ9</accession>
<evidence type="ECO:0000256" key="3">
    <source>
        <dbReference type="ARBA" id="ARBA00023239"/>
    </source>
</evidence>
<proteinExistence type="inferred from homology"/>
<evidence type="ECO:0000259" key="4">
    <source>
        <dbReference type="PROSITE" id="PS50991"/>
    </source>
</evidence>
<dbReference type="Pfam" id="PF00682">
    <property type="entry name" value="HMGL-like"/>
    <property type="match status" value="1"/>
</dbReference>
<dbReference type="GO" id="GO:0046951">
    <property type="term" value="P:ketone body biosynthetic process"/>
    <property type="evidence" value="ECO:0007669"/>
    <property type="project" value="TreeGrafter"/>
</dbReference>
<dbReference type="GO" id="GO:0006552">
    <property type="term" value="P:L-leucine catabolic process"/>
    <property type="evidence" value="ECO:0007669"/>
    <property type="project" value="TreeGrafter"/>
</dbReference>
<dbReference type="SUPFAM" id="SSF51569">
    <property type="entry name" value="Aldolase"/>
    <property type="match status" value="1"/>
</dbReference>
<dbReference type="NCBIfam" id="NF004283">
    <property type="entry name" value="PRK05692.1"/>
    <property type="match status" value="1"/>
</dbReference>
<gene>
    <name evidence="5" type="ORF">SAMN06295920_12024</name>
</gene>
<dbReference type="PANTHER" id="PTHR42738">
    <property type="entry name" value="HYDROXYMETHYLGLUTARYL-COA LYASE"/>
    <property type="match status" value="1"/>
</dbReference>
<keyword evidence="3 5" id="KW-0456">Lyase</keyword>